<dbReference type="EMBL" id="GBRH01223851">
    <property type="protein sequence ID" value="JAD74044.1"/>
    <property type="molecule type" value="Transcribed_RNA"/>
</dbReference>
<reference evidence="1" key="1">
    <citation type="submission" date="2014-09" db="EMBL/GenBank/DDBJ databases">
        <authorList>
            <person name="Magalhaes I.L.F."/>
            <person name="Oliveira U."/>
            <person name="Santos F.R."/>
            <person name="Vidigal T.H.D.A."/>
            <person name="Brescovit A.D."/>
            <person name="Santos A.J."/>
        </authorList>
    </citation>
    <scope>NUCLEOTIDE SEQUENCE</scope>
    <source>
        <tissue evidence="1">Shoot tissue taken approximately 20 cm above the soil surface</tissue>
    </source>
</reference>
<name>A0A0A9CCJ9_ARUDO</name>
<evidence type="ECO:0000313" key="1">
    <source>
        <dbReference type="EMBL" id="JAD74044.1"/>
    </source>
</evidence>
<accession>A0A0A9CCJ9</accession>
<dbReference type="AlphaFoldDB" id="A0A0A9CCJ9"/>
<sequence length="29" mass="3473">MLCHTGDKQLCVCKKFDTDWRMKVQLFVV</sequence>
<organism evidence="1">
    <name type="scientific">Arundo donax</name>
    <name type="common">Giant reed</name>
    <name type="synonym">Donax arundinaceus</name>
    <dbReference type="NCBI Taxonomy" id="35708"/>
    <lineage>
        <taxon>Eukaryota</taxon>
        <taxon>Viridiplantae</taxon>
        <taxon>Streptophyta</taxon>
        <taxon>Embryophyta</taxon>
        <taxon>Tracheophyta</taxon>
        <taxon>Spermatophyta</taxon>
        <taxon>Magnoliopsida</taxon>
        <taxon>Liliopsida</taxon>
        <taxon>Poales</taxon>
        <taxon>Poaceae</taxon>
        <taxon>PACMAD clade</taxon>
        <taxon>Arundinoideae</taxon>
        <taxon>Arundineae</taxon>
        <taxon>Arundo</taxon>
    </lineage>
</organism>
<protein>
    <submittedName>
        <fullName evidence="1">Uncharacterized protein</fullName>
    </submittedName>
</protein>
<proteinExistence type="predicted"/>
<reference evidence="1" key="2">
    <citation type="journal article" date="2015" name="Data Brief">
        <title>Shoot transcriptome of the giant reed, Arundo donax.</title>
        <authorList>
            <person name="Barrero R.A."/>
            <person name="Guerrero F.D."/>
            <person name="Moolhuijzen P."/>
            <person name="Goolsby J.A."/>
            <person name="Tidwell J."/>
            <person name="Bellgard S.E."/>
            <person name="Bellgard M.I."/>
        </authorList>
    </citation>
    <scope>NUCLEOTIDE SEQUENCE</scope>
    <source>
        <tissue evidence="1">Shoot tissue taken approximately 20 cm above the soil surface</tissue>
    </source>
</reference>